<evidence type="ECO:0000313" key="1">
    <source>
        <dbReference type="EMBL" id="GJM88135.1"/>
    </source>
</evidence>
<accession>A0AAV5BQY5</accession>
<proteinExistence type="predicted"/>
<protein>
    <submittedName>
        <fullName evidence="1">Uncharacterized protein</fullName>
    </submittedName>
</protein>
<dbReference type="InterPro" id="IPR012871">
    <property type="entry name" value="DUF1668_ORYSA"/>
</dbReference>
<keyword evidence="2" id="KW-1185">Reference proteome</keyword>
<dbReference type="AlphaFoldDB" id="A0AAV5BQY5"/>
<gene>
    <name evidence="1" type="primary">ga04162</name>
    <name evidence="1" type="ORF">PR202_ga04162</name>
</gene>
<dbReference type="EMBL" id="BQKI01000002">
    <property type="protein sequence ID" value="GJM88135.1"/>
    <property type="molecule type" value="Genomic_DNA"/>
</dbReference>
<reference evidence="1" key="2">
    <citation type="submission" date="2021-12" db="EMBL/GenBank/DDBJ databases">
        <title>Resequencing data analysis of finger millet.</title>
        <authorList>
            <person name="Hatakeyama M."/>
            <person name="Aluri S."/>
            <person name="Balachadran M.T."/>
            <person name="Sivarajan S.R."/>
            <person name="Poveda L."/>
            <person name="Shimizu-Inatsugi R."/>
            <person name="Schlapbach R."/>
            <person name="Sreeman S.M."/>
            <person name="Shimizu K.K."/>
        </authorList>
    </citation>
    <scope>NUCLEOTIDE SEQUENCE</scope>
</reference>
<dbReference type="Pfam" id="PF07893">
    <property type="entry name" value="DUF1668"/>
    <property type="match status" value="1"/>
</dbReference>
<sequence>MPFVTARSEQGSWIVGVGGLRGGTVIYDPSTNEAFPGPRYQAHARRAHPISLQGKVYAISRHPSVRYKSKFDFEPWFESLSFRKGAPCIYGDDCPYWKTLPPPPFFPCLLDPMEFRNPPSISVSSYAAFGSHILLSLDCKEMGTYAFDVVKKTWEKVCNESLPFVGQAVHLGGSLFVACSTTQHNVTPPAALFHMSITSSSTLAASGKLTTNLLSVLEYPVAAEGDPLPLFCSMGKGSFCSISLGSCRQIHEGSDDTQIILTSFEIQNVEAILASFQTESAKAKDLQVPVQVKHQNQIYKLHGPFKNLPMPVIASLSM</sequence>
<dbReference type="Proteomes" id="UP001054889">
    <property type="component" value="Unassembled WGS sequence"/>
</dbReference>
<name>A0AAV5BQY5_ELECO</name>
<evidence type="ECO:0000313" key="2">
    <source>
        <dbReference type="Proteomes" id="UP001054889"/>
    </source>
</evidence>
<dbReference type="PANTHER" id="PTHR33085:SF132">
    <property type="entry name" value="OS02G0198100 PROTEIN"/>
    <property type="match status" value="1"/>
</dbReference>
<organism evidence="1 2">
    <name type="scientific">Eleusine coracana subsp. coracana</name>
    <dbReference type="NCBI Taxonomy" id="191504"/>
    <lineage>
        <taxon>Eukaryota</taxon>
        <taxon>Viridiplantae</taxon>
        <taxon>Streptophyta</taxon>
        <taxon>Embryophyta</taxon>
        <taxon>Tracheophyta</taxon>
        <taxon>Spermatophyta</taxon>
        <taxon>Magnoliopsida</taxon>
        <taxon>Liliopsida</taxon>
        <taxon>Poales</taxon>
        <taxon>Poaceae</taxon>
        <taxon>PACMAD clade</taxon>
        <taxon>Chloridoideae</taxon>
        <taxon>Cynodonteae</taxon>
        <taxon>Eleusininae</taxon>
        <taxon>Eleusine</taxon>
    </lineage>
</organism>
<dbReference type="PANTHER" id="PTHR33085">
    <property type="entry name" value="OS12G0113100 PROTEIN-RELATED"/>
    <property type="match status" value="1"/>
</dbReference>
<comment type="caution">
    <text evidence="1">The sequence shown here is derived from an EMBL/GenBank/DDBJ whole genome shotgun (WGS) entry which is preliminary data.</text>
</comment>
<reference evidence="1" key="1">
    <citation type="journal article" date="2018" name="DNA Res.">
        <title>Multiple hybrid de novo genome assembly of finger millet, an orphan allotetraploid crop.</title>
        <authorList>
            <person name="Hatakeyama M."/>
            <person name="Aluri S."/>
            <person name="Balachadran M.T."/>
            <person name="Sivarajan S.R."/>
            <person name="Patrignani A."/>
            <person name="Gruter S."/>
            <person name="Poveda L."/>
            <person name="Shimizu-Inatsugi R."/>
            <person name="Baeten J."/>
            <person name="Francoijs K.J."/>
            <person name="Nataraja K.N."/>
            <person name="Reddy Y.A.N."/>
            <person name="Phadnis S."/>
            <person name="Ravikumar R.L."/>
            <person name="Schlapbach R."/>
            <person name="Sreeman S.M."/>
            <person name="Shimizu K.K."/>
        </authorList>
    </citation>
    <scope>NUCLEOTIDE SEQUENCE</scope>
</reference>